<dbReference type="PANTHER" id="PTHR31126">
    <property type="entry name" value="TYROSINE-PROTEIN PHOSPHATASE"/>
    <property type="match status" value="1"/>
</dbReference>
<dbReference type="PANTHER" id="PTHR31126:SF8">
    <property type="entry name" value="TYROSINE-PROTEIN PHOSPHATASE OCA1-RELATED"/>
    <property type="match status" value="1"/>
</dbReference>
<evidence type="ECO:0000313" key="11">
    <source>
        <dbReference type="Proteomes" id="UP000198211"/>
    </source>
</evidence>
<evidence type="ECO:0000256" key="7">
    <source>
        <dbReference type="ARBA" id="ARBA00051722"/>
    </source>
</evidence>
<feature type="region of interest" description="Disordered" evidence="8">
    <location>
        <begin position="67"/>
        <end position="89"/>
    </location>
</feature>
<keyword evidence="11" id="KW-1185">Reference proteome</keyword>
<dbReference type="GO" id="GO:0004725">
    <property type="term" value="F:protein tyrosine phosphatase activity"/>
    <property type="evidence" value="ECO:0007669"/>
    <property type="project" value="UniProtKB-EC"/>
</dbReference>
<dbReference type="STRING" id="4795.A0A225VKZ1"/>
<feature type="domain" description="Tyrosine-protein phosphatase" evidence="9">
    <location>
        <begin position="573"/>
        <end position="730"/>
    </location>
</feature>
<sequence length="736" mass="81687">MQSPREISSERQGALTPTTARLVTKLSDLPESGATPRTLDPSAARQPWANLSVDTAINTEEAAQLQFAMPPPDRSSAASSMRSGSGSSHVTLPAGLLPERYTADLAHWQSPADLPERRLMVQRIIAMTRSKRVDAACADTRTPSLAKRIELSLYSRAASFHEYRDLNTLRRRLQSLVSLSFHEAAVSRRRAAAMMSGGPVTAVPQLGKRKCRTMTPFGVSRLTIKRARAECIGSTSTATPRTVARMNDEASFFLMDEAVLGLVFAFLPGLETVRCMQINRFTRRVLPRCVFTLEVELRQLQLAYKLHAAAVPTQPAATLLCQFPNMTSLTVFNSMKPLCDQQETGPALHAWGCSELDISHDNAGEEVVQQLAEGIELGACRRLNSLRLVSVFTNTCRGNALHLLCAALVKGSCPVLEDLLLGGNGFSDVGTVDVAWLLKVGSLPKLARLDIRRNYIGESGLKRIMAALRAGRCQQLKYLCMGGNIITDNCVTPVVDLLSSSQCPQMRFLGLEDNFLSARGVQCIIQAAVAGGMMPKLHHVSCDGSLNSDETQKKFCSSFSEHFAMSYFIPPVNYGMIEEDLYRSGQPNELNFPFLERLNLRTIIYLALEEPNPQFRSFVEEQEIQLVFLGGNTRMESRRKSWEPLSEETVLAALDIILDRSNYPLYITCHLGRDRTGAVVGCLRKIQGWHLSSIFEEYRRFAGSKVRLQNEQFIELFDTDLVTIPVNPPSWLRKQL</sequence>
<keyword evidence="4" id="KW-0963">Cytoplasm</keyword>
<keyword evidence="5" id="KW-0378">Hydrolase</keyword>
<evidence type="ECO:0000313" key="10">
    <source>
        <dbReference type="EMBL" id="OWZ05754.1"/>
    </source>
</evidence>
<dbReference type="EC" id="3.1.3.48" evidence="3"/>
<feature type="compositionally biased region" description="Low complexity" evidence="8">
    <location>
        <begin position="74"/>
        <end position="88"/>
    </location>
</feature>
<evidence type="ECO:0000256" key="5">
    <source>
        <dbReference type="ARBA" id="ARBA00022801"/>
    </source>
</evidence>
<keyword evidence="6" id="KW-0904">Protein phosphatase</keyword>
<organism evidence="10 11">
    <name type="scientific">Phytophthora megakarya</name>
    <dbReference type="NCBI Taxonomy" id="4795"/>
    <lineage>
        <taxon>Eukaryota</taxon>
        <taxon>Sar</taxon>
        <taxon>Stramenopiles</taxon>
        <taxon>Oomycota</taxon>
        <taxon>Peronosporomycetes</taxon>
        <taxon>Peronosporales</taxon>
        <taxon>Peronosporaceae</taxon>
        <taxon>Phytophthora</taxon>
    </lineage>
</organism>
<evidence type="ECO:0000256" key="1">
    <source>
        <dbReference type="ARBA" id="ARBA00004496"/>
    </source>
</evidence>
<evidence type="ECO:0000259" key="9">
    <source>
        <dbReference type="PROSITE" id="PS50054"/>
    </source>
</evidence>
<comment type="similarity">
    <text evidence="2">Belongs to the protein-tyrosine phosphatase family.</text>
</comment>
<evidence type="ECO:0000256" key="3">
    <source>
        <dbReference type="ARBA" id="ARBA00013064"/>
    </source>
</evidence>
<dbReference type="Gene3D" id="3.80.10.10">
    <property type="entry name" value="Ribonuclease Inhibitor"/>
    <property type="match status" value="1"/>
</dbReference>
<dbReference type="PROSITE" id="PS50054">
    <property type="entry name" value="TYR_PHOSPHATASE_DUAL"/>
    <property type="match status" value="1"/>
</dbReference>
<dbReference type="CDD" id="cd14531">
    <property type="entry name" value="PFA-DSP_Oca1"/>
    <property type="match status" value="1"/>
</dbReference>
<dbReference type="PRINTS" id="PR01911">
    <property type="entry name" value="PFDSPHPHTASE"/>
</dbReference>
<dbReference type="SUPFAM" id="SSF52799">
    <property type="entry name" value="(Phosphotyrosine protein) phosphatases II"/>
    <property type="match status" value="1"/>
</dbReference>
<comment type="subcellular location">
    <subcellularLocation>
        <location evidence="1">Cytoplasm</location>
    </subcellularLocation>
</comment>
<proteinExistence type="inferred from homology"/>
<dbReference type="InterPro" id="IPR020422">
    <property type="entry name" value="TYR_PHOSPHATASE_DUAL_dom"/>
</dbReference>
<dbReference type="SUPFAM" id="SSF52047">
    <property type="entry name" value="RNI-like"/>
    <property type="match status" value="1"/>
</dbReference>
<dbReference type="InterPro" id="IPR004861">
    <property type="entry name" value="Siw14-like"/>
</dbReference>
<dbReference type="Pfam" id="PF03162">
    <property type="entry name" value="Y_phosphatase2"/>
    <property type="match status" value="1"/>
</dbReference>
<dbReference type="GO" id="GO:0005737">
    <property type="term" value="C:cytoplasm"/>
    <property type="evidence" value="ECO:0007669"/>
    <property type="project" value="UniProtKB-SubCell"/>
</dbReference>
<gene>
    <name evidence="10" type="ORF">PHMEG_00022092</name>
</gene>
<dbReference type="InterPro" id="IPR032675">
    <property type="entry name" value="LRR_dom_sf"/>
</dbReference>
<evidence type="ECO:0000256" key="4">
    <source>
        <dbReference type="ARBA" id="ARBA00022490"/>
    </source>
</evidence>
<comment type="caution">
    <text evidence="10">The sequence shown here is derived from an EMBL/GenBank/DDBJ whole genome shotgun (WGS) entry which is preliminary data.</text>
</comment>
<evidence type="ECO:0000256" key="2">
    <source>
        <dbReference type="ARBA" id="ARBA00009580"/>
    </source>
</evidence>
<dbReference type="Gene3D" id="3.90.190.10">
    <property type="entry name" value="Protein tyrosine phosphatase superfamily"/>
    <property type="match status" value="1"/>
</dbReference>
<dbReference type="AlphaFoldDB" id="A0A225VKZ1"/>
<dbReference type="EMBL" id="NBNE01004266">
    <property type="protein sequence ID" value="OWZ05754.1"/>
    <property type="molecule type" value="Genomic_DNA"/>
</dbReference>
<reference evidence="11" key="1">
    <citation type="submission" date="2017-03" db="EMBL/GenBank/DDBJ databases">
        <title>Phytopthora megakarya and P. palmivora, two closely related causual agents of cacao black pod achieved similar genome size and gene model numbers by different mechanisms.</title>
        <authorList>
            <person name="Ali S."/>
            <person name="Shao J."/>
            <person name="Larry D.J."/>
            <person name="Kronmiller B."/>
            <person name="Shen D."/>
            <person name="Strem M.D."/>
            <person name="Melnick R.L."/>
            <person name="Guiltinan M.J."/>
            <person name="Tyler B.M."/>
            <person name="Meinhardt L.W."/>
            <person name="Bailey B.A."/>
        </authorList>
    </citation>
    <scope>NUCLEOTIDE SEQUENCE [LARGE SCALE GENOMIC DNA]</scope>
    <source>
        <strain evidence="11">zdho120</strain>
    </source>
</reference>
<evidence type="ECO:0000256" key="6">
    <source>
        <dbReference type="ARBA" id="ARBA00022912"/>
    </source>
</evidence>
<protein>
    <recommendedName>
        <fullName evidence="3">protein-tyrosine-phosphatase</fullName>
        <ecNumber evidence="3">3.1.3.48</ecNumber>
    </recommendedName>
</protein>
<evidence type="ECO:0000256" key="8">
    <source>
        <dbReference type="SAM" id="MobiDB-lite"/>
    </source>
</evidence>
<feature type="region of interest" description="Disordered" evidence="8">
    <location>
        <begin position="1"/>
        <end position="46"/>
    </location>
</feature>
<dbReference type="InterPro" id="IPR029021">
    <property type="entry name" value="Prot-tyrosine_phosphatase-like"/>
</dbReference>
<name>A0A225VKZ1_9STRA</name>
<dbReference type="OrthoDB" id="6375174at2759"/>
<dbReference type="FunFam" id="3.90.190.10:FF:000035">
    <property type="entry name" value="Tyrosine phosphatase, putative"/>
    <property type="match status" value="1"/>
</dbReference>
<dbReference type="InterPro" id="IPR020428">
    <property type="entry name" value="PFA-DSPs"/>
</dbReference>
<comment type="catalytic activity">
    <reaction evidence="7">
        <text>O-phospho-L-tyrosyl-[protein] + H2O = L-tyrosyl-[protein] + phosphate</text>
        <dbReference type="Rhea" id="RHEA:10684"/>
        <dbReference type="Rhea" id="RHEA-COMP:10136"/>
        <dbReference type="Rhea" id="RHEA-COMP:20101"/>
        <dbReference type="ChEBI" id="CHEBI:15377"/>
        <dbReference type="ChEBI" id="CHEBI:43474"/>
        <dbReference type="ChEBI" id="CHEBI:46858"/>
        <dbReference type="ChEBI" id="CHEBI:61978"/>
        <dbReference type="EC" id="3.1.3.48"/>
    </reaction>
</comment>
<accession>A0A225VKZ1</accession>
<dbReference type="Proteomes" id="UP000198211">
    <property type="component" value="Unassembled WGS sequence"/>
</dbReference>